<sequence length="332" mass="37516">MSESPSTSAKQVVAVDPHPQSRQPNHLPVIQGGATTCTITTTTTTATNISSSLVREYRKGNWTIQETVVLITAKKLDEERRIKASSTPPDPMTKQPPYSRTGELRWKWVENYCWSNGCLRSQNQCNDKWDNLLRDYKKVREYELRSQQSDGSGELPSYWAMDKQERKDRNLPSNMVSEVYEALKYVVQKRYPQTQRTTTTTATQQPIPAPPITVHAPPPPSPAVAPPAISETSDSSETEWSEKFDTDTKRRKVGDVGPSILRSATILAKTLRSREESKEKRHREIMELEERRLRLEETRIEVNSQGIAGLVAAVNNLSGAIQSLISDRHDQT</sequence>
<feature type="coiled-coil region" evidence="1">
    <location>
        <begin position="278"/>
        <end position="305"/>
    </location>
</feature>
<feature type="compositionally biased region" description="Low complexity" evidence="2">
    <location>
        <begin position="194"/>
        <end position="206"/>
    </location>
</feature>
<reference evidence="4 5" key="1">
    <citation type="submission" date="2019-09" db="EMBL/GenBank/DDBJ databases">
        <title>A chromosome-level genome assembly of the Chinese tupelo Nyssa sinensis.</title>
        <authorList>
            <person name="Yang X."/>
            <person name="Kang M."/>
            <person name="Yang Y."/>
            <person name="Xiong H."/>
            <person name="Wang M."/>
            <person name="Zhang Z."/>
            <person name="Wang Z."/>
            <person name="Wu H."/>
            <person name="Ma T."/>
            <person name="Liu J."/>
            <person name="Xi Z."/>
        </authorList>
    </citation>
    <scope>NUCLEOTIDE SEQUENCE [LARGE SCALE GENOMIC DNA]</scope>
    <source>
        <strain evidence="4">J267</strain>
        <tissue evidence="4">Leaf</tissue>
    </source>
</reference>
<dbReference type="AlphaFoldDB" id="A0A5J5ASJ9"/>
<feature type="region of interest" description="Disordered" evidence="2">
    <location>
        <begin position="1"/>
        <end position="30"/>
    </location>
</feature>
<evidence type="ECO:0000313" key="4">
    <source>
        <dbReference type="EMBL" id="KAA8532367.1"/>
    </source>
</evidence>
<accession>A0A5J5ASJ9</accession>
<dbReference type="Proteomes" id="UP000325577">
    <property type="component" value="Linkage Group LG19"/>
</dbReference>
<keyword evidence="5" id="KW-1185">Reference proteome</keyword>
<dbReference type="PANTHER" id="PTHR33492">
    <property type="entry name" value="OSJNBA0043A12.37 PROTEIN-RELATED"/>
    <property type="match status" value="1"/>
</dbReference>
<dbReference type="EMBL" id="CM018042">
    <property type="protein sequence ID" value="KAA8532367.1"/>
    <property type="molecule type" value="Genomic_DNA"/>
</dbReference>
<keyword evidence="1" id="KW-0175">Coiled coil</keyword>
<feature type="compositionally biased region" description="Polar residues" evidence="2">
    <location>
        <begin position="1"/>
        <end position="10"/>
    </location>
</feature>
<gene>
    <name evidence="4" type="ORF">F0562_032378</name>
</gene>
<dbReference type="PANTHER" id="PTHR33492:SF11">
    <property type="entry name" value="OS04G0670900 PROTEIN"/>
    <property type="match status" value="1"/>
</dbReference>
<evidence type="ECO:0000256" key="2">
    <source>
        <dbReference type="SAM" id="MobiDB-lite"/>
    </source>
</evidence>
<evidence type="ECO:0000256" key="1">
    <source>
        <dbReference type="SAM" id="Coils"/>
    </source>
</evidence>
<dbReference type="OrthoDB" id="1843873at2759"/>
<evidence type="ECO:0000313" key="5">
    <source>
        <dbReference type="Proteomes" id="UP000325577"/>
    </source>
</evidence>
<protein>
    <recommendedName>
        <fullName evidence="3">Myb-like domain-containing protein</fullName>
    </recommendedName>
</protein>
<feature type="region of interest" description="Disordered" evidence="2">
    <location>
        <begin position="194"/>
        <end position="252"/>
    </location>
</feature>
<feature type="domain" description="Myb-like" evidence="3">
    <location>
        <begin position="54"/>
        <end position="133"/>
    </location>
</feature>
<evidence type="ECO:0000259" key="3">
    <source>
        <dbReference type="PROSITE" id="PS50090"/>
    </source>
</evidence>
<proteinExistence type="predicted"/>
<organism evidence="4 5">
    <name type="scientific">Nyssa sinensis</name>
    <dbReference type="NCBI Taxonomy" id="561372"/>
    <lineage>
        <taxon>Eukaryota</taxon>
        <taxon>Viridiplantae</taxon>
        <taxon>Streptophyta</taxon>
        <taxon>Embryophyta</taxon>
        <taxon>Tracheophyta</taxon>
        <taxon>Spermatophyta</taxon>
        <taxon>Magnoliopsida</taxon>
        <taxon>eudicotyledons</taxon>
        <taxon>Gunneridae</taxon>
        <taxon>Pentapetalae</taxon>
        <taxon>asterids</taxon>
        <taxon>Cornales</taxon>
        <taxon>Nyssaceae</taxon>
        <taxon>Nyssa</taxon>
    </lineage>
</organism>
<name>A0A5J5ASJ9_9ASTE</name>
<feature type="compositionally biased region" description="Pro residues" evidence="2">
    <location>
        <begin position="207"/>
        <end position="225"/>
    </location>
</feature>
<dbReference type="Pfam" id="PF13837">
    <property type="entry name" value="Myb_DNA-bind_4"/>
    <property type="match status" value="1"/>
</dbReference>
<dbReference type="PROSITE" id="PS50090">
    <property type="entry name" value="MYB_LIKE"/>
    <property type="match status" value="1"/>
</dbReference>
<dbReference type="InterPro" id="IPR044822">
    <property type="entry name" value="Myb_DNA-bind_4"/>
</dbReference>
<dbReference type="InterPro" id="IPR001005">
    <property type="entry name" value="SANT/Myb"/>
</dbReference>
<dbReference type="Gene3D" id="1.10.10.60">
    <property type="entry name" value="Homeodomain-like"/>
    <property type="match status" value="1"/>
</dbReference>